<dbReference type="InterPro" id="IPR007267">
    <property type="entry name" value="GtrA_DPMS_TM"/>
</dbReference>
<evidence type="ECO:0000313" key="9">
    <source>
        <dbReference type="Proteomes" id="UP000587942"/>
    </source>
</evidence>
<evidence type="ECO:0000256" key="5">
    <source>
        <dbReference type="ARBA" id="ARBA00023136"/>
    </source>
</evidence>
<reference evidence="8 9" key="1">
    <citation type="submission" date="2020-03" db="EMBL/GenBank/DDBJ databases">
        <authorList>
            <person name="Sun Q."/>
        </authorList>
    </citation>
    <scope>NUCLEOTIDE SEQUENCE [LARGE SCALE GENOMIC DNA]</scope>
    <source>
        <strain evidence="8 9">KACC 21451</strain>
    </source>
</reference>
<dbReference type="AlphaFoldDB" id="A0A846TGV6"/>
<dbReference type="InterPro" id="IPR051401">
    <property type="entry name" value="GtrA_CellWall_Glycosyl"/>
</dbReference>
<dbReference type="GO" id="GO:0000271">
    <property type="term" value="P:polysaccharide biosynthetic process"/>
    <property type="evidence" value="ECO:0007669"/>
    <property type="project" value="InterPro"/>
</dbReference>
<evidence type="ECO:0000259" key="7">
    <source>
        <dbReference type="Pfam" id="PF04138"/>
    </source>
</evidence>
<evidence type="ECO:0000256" key="2">
    <source>
        <dbReference type="ARBA" id="ARBA00009399"/>
    </source>
</evidence>
<feature type="transmembrane region" description="Helical" evidence="6">
    <location>
        <begin position="127"/>
        <end position="149"/>
    </location>
</feature>
<comment type="caution">
    <text evidence="8">The sequence shown here is derived from an EMBL/GenBank/DDBJ whole genome shotgun (WGS) entry which is preliminary data.</text>
</comment>
<feature type="transmembrane region" description="Helical" evidence="6">
    <location>
        <begin position="97"/>
        <end position="115"/>
    </location>
</feature>
<evidence type="ECO:0000256" key="1">
    <source>
        <dbReference type="ARBA" id="ARBA00004141"/>
    </source>
</evidence>
<dbReference type="Proteomes" id="UP000587942">
    <property type="component" value="Unassembled WGS sequence"/>
</dbReference>
<feature type="transmembrane region" description="Helical" evidence="6">
    <location>
        <begin position="31"/>
        <end position="52"/>
    </location>
</feature>
<dbReference type="Pfam" id="PF04138">
    <property type="entry name" value="GtrA_DPMS_TM"/>
    <property type="match status" value="1"/>
</dbReference>
<keyword evidence="3 6" id="KW-0812">Transmembrane</keyword>
<keyword evidence="5 6" id="KW-0472">Membrane</keyword>
<evidence type="ECO:0000256" key="4">
    <source>
        <dbReference type="ARBA" id="ARBA00022989"/>
    </source>
</evidence>
<dbReference type="RefSeq" id="WP_167832573.1">
    <property type="nucleotide sequence ID" value="NZ_JAAVUM010000007.1"/>
</dbReference>
<organism evidence="8 9">
    <name type="scientific">Mesobacillus selenatarsenatis</name>
    <dbReference type="NCBI Taxonomy" id="388741"/>
    <lineage>
        <taxon>Bacteria</taxon>
        <taxon>Bacillati</taxon>
        <taxon>Bacillota</taxon>
        <taxon>Bacilli</taxon>
        <taxon>Bacillales</taxon>
        <taxon>Bacillaceae</taxon>
        <taxon>Mesobacillus</taxon>
    </lineage>
</organism>
<feature type="transmembrane region" description="Helical" evidence="6">
    <location>
        <begin position="59"/>
        <end position="77"/>
    </location>
</feature>
<name>A0A846TGV6_9BACI</name>
<comment type="subcellular location">
    <subcellularLocation>
        <location evidence="1">Membrane</location>
        <topology evidence="1">Multi-pass membrane protein</topology>
    </subcellularLocation>
</comment>
<gene>
    <name evidence="8" type="ORF">GWK17_11780</name>
</gene>
<dbReference type="PANTHER" id="PTHR38459:SF1">
    <property type="entry name" value="PROPHAGE BACTOPRENOL-LINKED GLUCOSE TRANSLOCASE HOMOLOG"/>
    <property type="match status" value="1"/>
</dbReference>
<dbReference type="PANTHER" id="PTHR38459">
    <property type="entry name" value="PROPHAGE BACTOPRENOL-LINKED GLUCOSE TRANSLOCASE HOMOLOG"/>
    <property type="match status" value="1"/>
</dbReference>
<proteinExistence type="inferred from homology"/>
<keyword evidence="4 6" id="KW-1133">Transmembrane helix</keyword>
<accession>A0A846TGV6</accession>
<dbReference type="EMBL" id="JAAVUM010000007">
    <property type="protein sequence ID" value="NKE06140.1"/>
    <property type="molecule type" value="Genomic_DNA"/>
</dbReference>
<evidence type="ECO:0000256" key="6">
    <source>
        <dbReference type="SAM" id="Phobius"/>
    </source>
</evidence>
<feature type="domain" description="GtrA/DPMS transmembrane" evidence="7">
    <location>
        <begin position="33"/>
        <end position="156"/>
    </location>
</feature>
<sequence length="164" mass="18300">MSQSVKLGSYLRITNQLAQRIGLGNVSFLEFIKFLLVGLLNTLVGMGLMLILKNGLEWPFWYATFTGNTVGAIVSYLMNRTFTFNSKVPIQVGIPRFSAVVLACYIFSYSISRLITVSMDSFTIGQFYIDSDNFAILLGAIIYTLANYIGQKSFVFNDYSQSSS</sequence>
<comment type="similarity">
    <text evidence="2">Belongs to the GtrA family.</text>
</comment>
<evidence type="ECO:0000256" key="3">
    <source>
        <dbReference type="ARBA" id="ARBA00022692"/>
    </source>
</evidence>
<protein>
    <submittedName>
        <fullName evidence="8">GtrA family protein</fullName>
    </submittedName>
</protein>
<dbReference type="GO" id="GO:0005886">
    <property type="term" value="C:plasma membrane"/>
    <property type="evidence" value="ECO:0007669"/>
    <property type="project" value="TreeGrafter"/>
</dbReference>
<evidence type="ECO:0000313" key="8">
    <source>
        <dbReference type="EMBL" id="NKE06140.1"/>
    </source>
</evidence>